<dbReference type="InterPro" id="IPR044090">
    <property type="entry name" value="Nei2_N"/>
</dbReference>
<dbReference type="GO" id="GO:0008270">
    <property type="term" value="F:zinc ion binding"/>
    <property type="evidence" value="ECO:0007669"/>
    <property type="project" value="UniProtKB-KW"/>
</dbReference>
<dbReference type="Pfam" id="PF01149">
    <property type="entry name" value="Fapy_DNA_glyco"/>
    <property type="match status" value="1"/>
</dbReference>
<dbReference type="CDD" id="cd08971">
    <property type="entry name" value="AcNei2_N"/>
    <property type="match status" value="1"/>
</dbReference>
<evidence type="ECO:0000313" key="16">
    <source>
        <dbReference type="EMBL" id="SDR01103.1"/>
    </source>
</evidence>
<comment type="similarity">
    <text evidence="1">Belongs to the FPG family.</text>
</comment>
<keyword evidence="3" id="KW-0479">Metal-binding</keyword>
<dbReference type="Gene3D" id="1.10.8.50">
    <property type="match status" value="1"/>
</dbReference>
<dbReference type="OrthoDB" id="9800855at2"/>
<evidence type="ECO:0000313" key="17">
    <source>
        <dbReference type="Proteomes" id="UP000217103"/>
    </source>
</evidence>
<keyword evidence="17" id="KW-1185">Reference proteome</keyword>
<keyword evidence="16" id="KW-0255">Endonuclease</keyword>
<dbReference type="InterPro" id="IPR012319">
    <property type="entry name" value="FPG_cat"/>
</dbReference>
<dbReference type="InterPro" id="IPR015886">
    <property type="entry name" value="H2TH_FPG"/>
</dbReference>
<evidence type="ECO:0000256" key="1">
    <source>
        <dbReference type="ARBA" id="ARBA00009409"/>
    </source>
</evidence>
<keyword evidence="6" id="KW-0378">Hydrolase</keyword>
<keyword evidence="8" id="KW-0238">DNA-binding</keyword>
<dbReference type="SUPFAM" id="SSF46946">
    <property type="entry name" value="S13-like H2TH domain"/>
    <property type="match status" value="1"/>
</dbReference>
<dbReference type="GO" id="GO:0140078">
    <property type="term" value="F:class I DNA-(apurinic or apyrimidinic site) endonuclease activity"/>
    <property type="evidence" value="ECO:0007669"/>
    <property type="project" value="UniProtKB-EC"/>
</dbReference>
<evidence type="ECO:0000256" key="11">
    <source>
        <dbReference type="ARBA" id="ARBA00023268"/>
    </source>
</evidence>
<keyword evidence="10" id="KW-0456">Lyase</keyword>
<dbReference type="PANTHER" id="PTHR42697:SF1">
    <property type="entry name" value="ENDONUCLEASE 8"/>
    <property type="match status" value="1"/>
</dbReference>
<evidence type="ECO:0000256" key="5">
    <source>
        <dbReference type="ARBA" id="ARBA00022771"/>
    </source>
</evidence>
<dbReference type="STRING" id="35622.SAMN04489764_3023"/>
<organism evidence="16 17">
    <name type="scientific">Thermostaphylospora chromogena</name>
    <dbReference type="NCBI Taxonomy" id="35622"/>
    <lineage>
        <taxon>Bacteria</taxon>
        <taxon>Bacillati</taxon>
        <taxon>Actinomycetota</taxon>
        <taxon>Actinomycetes</taxon>
        <taxon>Streptosporangiales</taxon>
        <taxon>Thermomonosporaceae</taxon>
        <taxon>Thermostaphylospora</taxon>
    </lineage>
</organism>
<name>A0A1H1FJ37_9ACTN</name>
<sequence>MPEGDVVYRTAAALRRALDGRVLTRSEFRVPRYATADLRGRVVRETVSRGKHLLTRVEGDLTVHTHMRMDGSWRIVPAGDGRGGPPGIRAGDTVRLVLGNDEWLALGVRLGVVDLLPTGLEYRAVGHLGPDPLGPDWDAEEAARRLRRAPERPVGEALLDQRNIAGLGTIYGSETLFVAGVSPWRPAGAVEDLAGLAALARRMLEAHKEPGGRHGLPVATGDPHPGRRVWVYGRGGRPCLRCGTPVGVADMGAAGNEGRKRPLYWCPSCQQA</sequence>
<dbReference type="EC" id="4.2.99.18" evidence="2"/>
<dbReference type="PROSITE" id="PS51066">
    <property type="entry name" value="ZF_FPG_2"/>
    <property type="match status" value="1"/>
</dbReference>
<dbReference type="EMBL" id="FNKK01000002">
    <property type="protein sequence ID" value="SDR01103.1"/>
    <property type="molecule type" value="Genomic_DNA"/>
</dbReference>
<dbReference type="GO" id="GO:0006284">
    <property type="term" value="P:base-excision repair"/>
    <property type="evidence" value="ECO:0007669"/>
    <property type="project" value="InterPro"/>
</dbReference>
<dbReference type="Pfam" id="PF06831">
    <property type="entry name" value="H2TH"/>
    <property type="match status" value="1"/>
</dbReference>
<evidence type="ECO:0000256" key="8">
    <source>
        <dbReference type="ARBA" id="ARBA00023125"/>
    </source>
</evidence>
<evidence type="ECO:0000256" key="9">
    <source>
        <dbReference type="ARBA" id="ARBA00023204"/>
    </source>
</evidence>
<dbReference type="Gene3D" id="3.20.190.10">
    <property type="entry name" value="MutM-like, N-terminal"/>
    <property type="match status" value="1"/>
</dbReference>
<gene>
    <name evidence="16" type="ORF">SAMN04489764_3023</name>
</gene>
<keyword evidence="12" id="KW-0326">Glycosidase</keyword>
<evidence type="ECO:0000256" key="7">
    <source>
        <dbReference type="ARBA" id="ARBA00022833"/>
    </source>
</evidence>
<evidence type="ECO:0000256" key="6">
    <source>
        <dbReference type="ARBA" id="ARBA00022801"/>
    </source>
</evidence>
<feature type="domain" description="FPG-type" evidence="14">
    <location>
        <begin position="230"/>
        <end position="271"/>
    </location>
</feature>
<keyword evidence="16" id="KW-0540">Nuclease</keyword>
<dbReference type="SUPFAM" id="SSF57716">
    <property type="entry name" value="Glucocorticoid receptor-like (DNA-binding domain)"/>
    <property type="match status" value="1"/>
</dbReference>
<evidence type="ECO:0000256" key="13">
    <source>
        <dbReference type="PROSITE-ProRule" id="PRU00391"/>
    </source>
</evidence>
<evidence type="ECO:0000256" key="12">
    <source>
        <dbReference type="ARBA" id="ARBA00023295"/>
    </source>
</evidence>
<dbReference type="InterPro" id="IPR010979">
    <property type="entry name" value="Ribosomal_uS13-like_H2TH"/>
</dbReference>
<dbReference type="GO" id="GO:0000703">
    <property type="term" value="F:oxidized pyrimidine nucleobase lesion DNA N-glycosylase activity"/>
    <property type="evidence" value="ECO:0007669"/>
    <property type="project" value="TreeGrafter"/>
</dbReference>
<evidence type="ECO:0000256" key="10">
    <source>
        <dbReference type="ARBA" id="ARBA00023239"/>
    </source>
</evidence>
<evidence type="ECO:0000256" key="3">
    <source>
        <dbReference type="ARBA" id="ARBA00022723"/>
    </source>
</evidence>
<evidence type="ECO:0000256" key="4">
    <source>
        <dbReference type="ARBA" id="ARBA00022763"/>
    </source>
</evidence>
<accession>A0A1H1FJ37</accession>
<reference evidence="16 17" key="1">
    <citation type="submission" date="2016-10" db="EMBL/GenBank/DDBJ databases">
        <authorList>
            <person name="de Groot N.N."/>
        </authorList>
    </citation>
    <scope>NUCLEOTIDE SEQUENCE [LARGE SCALE GENOMIC DNA]</scope>
    <source>
        <strain evidence="16 17">DSM 43794</strain>
    </source>
</reference>
<keyword evidence="5 13" id="KW-0863">Zinc-finger</keyword>
<dbReference type="AlphaFoldDB" id="A0A1H1FJ37"/>
<evidence type="ECO:0000259" key="15">
    <source>
        <dbReference type="PROSITE" id="PS51068"/>
    </source>
</evidence>
<dbReference type="PANTHER" id="PTHR42697">
    <property type="entry name" value="ENDONUCLEASE 8"/>
    <property type="match status" value="1"/>
</dbReference>
<keyword evidence="7" id="KW-0862">Zinc</keyword>
<dbReference type="SUPFAM" id="SSF81624">
    <property type="entry name" value="N-terminal domain of MutM-like DNA repair proteins"/>
    <property type="match status" value="1"/>
</dbReference>
<dbReference type="GO" id="GO:0003684">
    <property type="term" value="F:damaged DNA binding"/>
    <property type="evidence" value="ECO:0007669"/>
    <property type="project" value="InterPro"/>
</dbReference>
<feature type="domain" description="Formamidopyrimidine-DNA glycosylase catalytic" evidence="15">
    <location>
        <begin position="2"/>
        <end position="97"/>
    </location>
</feature>
<evidence type="ECO:0000259" key="14">
    <source>
        <dbReference type="PROSITE" id="PS51066"/>
    </source>
</evidence>
<evidence type="ECO:0000256" key="2">
    <source>
        <dbReference type="ARBA" id="ARBA00012720"/>
    </source>
</evidence>
<keyword evidence="9" id="KW-0234">DNA repair</keyword>
<keyword evidence="11" id="KW-0511">Multifunctional enzyme</keyword>
<keyword evidence="4" id="KW-0227">DNA damage</keyword>
<protein>
    <recommendedName>
        <fullName evidence="2">DNA-(apurinic or apyrimidinic site) lyase</fullName>
        <ecNumber evidence="2">4.2.99.18</ecNumber>
    </recommendedName>
</protein>
<dbReference type="InterPro" id="IPR000214">
    <property type="entry name" value="Znf_DNA_glyclase/AP_lyase"/>
</dbReference>
<proteinExistence type="inferred from homology"/>
<dbReference type="SMART" id="SM00898">
    <property type="entry name" value="Fapy_DNA_glyco"/>
    <property type="match status" value="1"/>
</dbReference>
<dbReference type="PROSITE" id="PS51068">
    <property type="entry name" value="FPG_CAT"/>
    <property type="match status" value="1"/>
</dbReference>
<dbReference type="InterPro" id="IPR035937">
    <property type="entry name" value="FPG_N"/>
</dbReference>
<dbReference type="Proteomes" id="UP000217103">
    <property type="component" value="Unassembled WGS sequence"/>
</dbReference>
<dbReference type="SMART" id="SM01232">
    <property type="entry name" value="H2TH"/>
    <property type="match status" value="1"/>
</dbReference>